<reference evidence="1 2" key="1">
    <citation type="submission" date="2014-09" db="EMBL/GenBank/DDBJ databases">
        <authorList>
            <person name="Grob C."/>
            <person name="Taubert M."/>
            <person name="Howat A.M."/>
            <person name="Burns O.J."/>
            <person name="Dixon J.L."/>
            <person name="Chen Y."/>
            <person name="Murrell J.C."/>
        </authorList>
    </citation>
    <scope>NUCLEOTIDE SEQUENCE [LARGE SCALE GENOMIC DNA]</scope>
    <source>
        <strain evidence="1">L4</strain>
    </source>
</reference>
<proteinExistence type="predicted"/>
<dbReference type="EMBL" id="JRQD01000001">
    <property type="protein sequence ID" value="KGM07684.1"/>
    <property type="molecule type" value="Genomic_DNA"/>
</dbReference>
<gene>
    <name evidence="1" type="ORF">LP43_0100</name>
</gene>
<evidence type="ECO:0000313" key="2">
    <source>
        <dbReference type="Proteomes" id="UP000029999"/>
    </source>
</evidence>
<dbReference type="AlphaFoldDB" id="A0A0A0BKR7"/>
<sequence>MGGVIIVGDPVNLEQIKNADAKGAADRLARKAIKAAK</sequence>
<protein>
    <submittedName>
        <fullName evidence="1">Pseudoazurin</fullName>
    </submittedName>
</protein>
<accession>A0A0A0BKR7</accession>
<dbReference type="Proteomes" id="UP000029999">
    <property type="component" value="Unassembled WGS sequence"/>
</dbReference>
<organism evidence="1 2">
    <name type="scientific">Methylophaga thiooxydans</name>
    <dbReference type="NCBI Taxonomy" id="392484"/>
    <lineage>
        <taxon>Bacteria</taxon>
        <taxon>Pseudomonadati</taxon>
        <taxon>Pseudomonadota</taxon>
        <taxon>Gammaproteobacteria</taxon>
        <taxon>Thiotrichales</taxon>
        <taxon>Piscirickettsiaceae</taxon>
        <taxon>Methylophaga</taxon>
    </lineage>
</organism>
<name>A0A0A0BKR7_9GAMM</name>
<dbReference type="STRING" id="392484.LP43_0100"/>
<comment type="caution">
    <text evidence="1">The sequence shown here is derived from an EMBL/GenBank/DDBJ whole genome shotgun (WGS) entry which is preliminary data.</text>
</comment>
<evidence type="ECO:0000313" key="1">
    <source>
        <dbReference type="EMBL" id="KGM07684.1"/>
    </source>
</evidence>